<dbReference type="EMBL" id="MTYJ01000086">
    <property type="protein sequence ID" value="OQV15632.1"/>
    <property type="molecule type" value="Genomic_DNA"/>
</dbReference>
<evidence type="ECO:0000313" key="2">
    <source>
        <dbReference type="EMBL" id="OQV15632.1"/>
    </source>
</evidence>
<keyword evidence="3" id="KW-1185">Reference proteome</keyword>
<accession>A0A1W0WKD2</accession>
<reference evidence="3" key="1">
    <citation type="submission" date="2017-01" db="EMBL/GenBank/DDBJ databases">
        <title>Comparative genomics of anhydrobiosis in the tardigrade Hypsibius dujardini.</title>
        <authorList>
            <person name="Yoshida Y."/>
            <person name="Koutsovoulos G."/>
            <person name="Laetsch D."/>
            <person name="Stevens L."/>
            <person name="Kumar S."/>
            <person name="Horikawa D."/>
            <person name="Ishino K."/>
            <person name="Komine S."/>
            <person name="Tomita M."/>
            <person name="Blaxter M."/>
            <person name="Arakawa K."/>
        </authorList>
    </citation>
    <scope>NUCLEOTIDE SEQUENCE [LARGE SCALE GENOMIC DNA]</scope>
    <source>
        <strain evidence="3">Z151</strain>
    </source>
</reference>
<evidence type="ECO:0000256" key="1">
    <source>
        <dbReference type="SAM" id="MobiDB-lite"/>
    </source>
</evidence>
<name>A0A1W0WKD2_HYPEX</name>
<feature type="compositionally biased region" description="Basic residues" evidence="1">
    <location>
        <begin position="1"/>
        <end position="12"/>
    </location>
</feature>
<dbReference type="OrthoDB" id="10634704at2759"/>
<dbReference type="Proteomes" id="UP000192578">
    <property type="component" value="Unassembled WGS sequence"/>
</dbReference>
<evidence type="ECO:0000313" key="3">
    <source>
        <dbReference type="Proteomes" id="UP000192578"/>
    </source>
</evidence>
<protein>
    <submittedName>
        <fullName evidence="2">Uncharacterized protein</fullName>
    </submittedName>
</protein>
<comment type="caution">
    <text evidence="2">The sequence shown here is derived from an EMBL/GenBank/DDBJ whole genome shotgun (WGS) entry which is preliminary data.</text>
</comment>
<feature type="region of interest" description="Disordered" evidence="1">
    <location>
        <begin position="1"/>
        <end position="34"/>
    </location>
</feature>
<gene>
    <name evidence="2" type="ORF">BV898_10219</name>
</gene>
<organism evidence="2 3">
    <name type="scientific">Hypsibius exemplaris</name>
    <name type="common">Freshwater tardigrade</name>
    <dbReference type="NCBI Taxonomy" id="2072580"/>
    <lineage>
        <taxon>Eukaryota</taxon>
        <taxon>Metazoa</taxon>
        <taxon>Ecdysozoa</taxon>
        <taxon>Tardigrada</taxon>
        <taxon>Eutardigrada</taxon>
        <taxon>Parachela</taxon>
        <taxon>Hypsibioidea</taxon>
        <taxon>Hypsibiidae</taxon>
        <taxon>Hypsibius</taxon>
    </lineage>
</organism>
<dbReference type="AlphaFoldDB" id="A0A1W0WKD2"/>
<proteinExistence type="predicted"/>
<sequence length="114" mass="12408">MHQPKRRLRSLRRLSSDVFKHGQSPMPTTSEPLLGPATVVLGMIGTHNKAVKLTTQSRVDEIDEALMNSAERHNGGPSQQQGLGLETLFLSDVTSAGHFLAQVQSFMLSSVCIP</sequence>